<accession>A0A841Q920</accession>
<evidence type="ECO:0000256" key="2">
    <source>
        <dbReference type="SAM" id="SignalP"/>
    </source>
</evidence>
<sequence length="200" mass="22309">MRKPFIMLFVFILSAFSLTACNGNDEGQNNNANTNDLIHVKNSEMEQNEENLSNQEMAEHLANIAGDVPGVNGASALVFGPYTLVGIDVDEELDRTRVGTLKYSVAEAIKHEKNGANAMVMADGDITERLRRMGDKISQGHPEDAIMDELAAIVGRYMPEVPQKDNQPEEPNTNQKLLEEQQKEELDNIQEDQSNNYMNQ</sequence>
<feature type="region of interest" description="Disordered" evidence="1">
    <location>
        <begin position="160"/>
        <end position="200"/>
    </location>
</feature>
<evidence type="ECO:0000256" key="1">
    <source>
        <dbReference type="SAM" id="MobiDB-lite"/>
    </source>
</evidence>
<proteinExistence type="predicted"/>
<dbReference type="NCBIfam" id="TIGR02898">
    <property type="entry name" value="spore_YhcN_YlaJ"/>
    <property type="match status" value="1"/>
</dbReference>
<dbReference type="Proteomes" id="UP000581688">
    <property type="component" value="Unassembled WGS sequence"/>
</dbReference>
<keyword evidence="3" id="KW-0449">Lipoprotein</keyword>
<dbReference type="EMBL" id="JACHGH010000014">
    <property type="protein sequence ID" value="MBB6454981.1"/>
    <property type="molecule type" value="Genomic_DNA"/>
</dbReference>
<dbReference type="GO" id="GO:0030435">
    <property type="term" value="P:sporulation resulting in formation of a cellular spore"/>
    <property type="evidence" value="ECO:0007669"/>
    <property type="project" value="InterPro"/>
</dbReference>
<gene>
    <name evidence="3" type="ORF">HNQ94_003475</name>
</gene>
<name>A0A841Q920_9BACI</name>
<keyword evidence="2" id="KW-0732">Signal</keyword>
<dbReference type="InterPro" id="IPR019076">
    <property type="entry name" value="Spore_lipoprot_YhcN/YlaJ-like"/>
</dbReference>
<feature type="signal peptide" evidence="2">
    <location>
        <begin position="1"/>
        <end position="20"/>
    </location>
</feature>
<dbReference type="PROSITE" id="PS51257">
    <property type="entry name" value="PROKAR_LIPOPROTEIN"/>
    <property type="match status" value="1"/>
</dbReference>
<evidence type="ECO:0000313" key="3">
    <source>
        <dbReference type="EMBL" id="MBB6454981.1"/>
    </source>
</evidence>
<protein>
    <submittedName>
        <fullName evidence="3">YhcN/YlaJ family sporulation lipoprotein</fullName>
    </submittedName>
</protein>
<dbReference type="InterPro" id="IPR014247">
    <property type="entry name" value="Spore_lipoprot_YhcN/YlaJ"/>
</dbReference>
<organism evidence="3 4">
    <name type="scientific">Salirhabdus euzebyi</name>
    <dbReference type="NCBI Taxonomy" id="394506"/>
    <lineage>
        <taxon>Bacteria</taxon>
        <taxon>Bacillati</taxon>
        <taxon>Bacillota</taxon>
        <taxon>Bacilli</taxon>
        <taxon>Bacillales</taxon>
        <taxon>Bacillaceae</taxon>
        <taxon>Salirhabdus</taxon>
    </lineage>
</organism>
<comment type="caution">
    <text evidence="3">The sequence shown here is derived from an EMBL/GenBank/DDBJ whole genome shotgun (WGS) entry which is preliminary data.</text>
</comment>
<dbReference type="AlphaFoldDB" id="A0A841Q920"/>
<feature type="compositionally biased region" description="Basic and acidic residues" evidence="1">
    <location>
        <begin position="177"/>
        <end position="186"/>
    </location>
</feature>
<feature type="compositionally biased region" description="Polar residues" evidence="1">
    <location>
        <begin position="191"/>
        <end position="200"/>
    </location>
</feature>
<keyword evidence="4" id="KW-1185">Reference proteome</keyword>
<reference evidence="3 4" key="1">
    <citation type="submission" date="2020-08" db="EMBL/GenBank/DDBJ databases">
        <title>Genomic Encyclopedia of Type Strains, Phase IV (KMG-IV): sequencing the most valuable type-strain genomes for metagenomic binning, comparative biology and taxonomic classification.</title>
        <authorList>
            <person name="Goeker M."/>
        </authorList>
    </citation>
    <scope>NUCLEOTIDE SEQUENCE [LARGE SCALE GENOMIC DNA]</scope>
    <source>
        <strain evidence="3 4">DSM 19612</strain>
    </source>
</reference>
<dbReference type="Pfam" id="PF09580">
    <property type="entry name" value="Spore_YhcN_YlaJ"/>
    <property type="match status" value="1"/>
</dbReference>
<evidence type="ECO:0000313" key="4">
    <source>
        <dbReference type="Proteomes" id="UP000581688"/>
    </source>
</evidence>
<feature type="chain" id="PRO_5039020763" evidence="2">
    <location>
        <begin position="21"/>
        <end position="200"/>
    </location>
</feature>
<dbReference type="RefSeq" id="WP_174497457.1">
    <property type="nucleotide sequence ID" value="NZ_CADDWK010000015.1"/>
</dbReference>